<dbReference type="EMBL" id="JBGBPQ010000013">
    <property type="protein sequence ID" value="KAL1512027.1"/>
    <property type="molecule type" value="Genomic_DNA"/>
</dbReference>
<protein>
    <submittedName>
        <fullName evidence="1">Uncharacterized protein</fullName>
    </submittedName>
</protein>
<evidence type="ECO:0000313" key="2">
    <source>
        <dbReference type="Proteomes" id="UP001515480"/>
    </source>
</evidence>
<keyword evidence="2" id="KW-1185">Reference proteome</keyword>
<dbReference type="Proteomes" id="UP001515480">
    <property type="component" value="Unassembled WGS sequence"/>
</dbReference>
<evidence type="ECO:0000313" key="1">
    <source>
        <dbReference type="EMBL" id="KAL1512027.1"/>
    </source>
</evidence>
<name>A0AB34J3V6_PRYPA</name>
<accession>A0AB34J3V6</accession>
<organism evidence="1 2">
    <name type="scientific">Prymnesium parvum</name>
    <name type="common">Toxic golden alga</name>
    <dbReference type="NCBI Taxonomy" id="97485"/>
    <lineage>
        <taxon>Eukaryota</taxon>
        <taxon>Haptista</taxon>
        <taxon>Haptophyta</taxon>
        <taxon>Prymnesiophyceae</taxon>
        <taxon>Prymnesiales</taxon>
        <taxon>Prymnesiaceae</taxon>
        <taxon>Prymnesium</taxon>
    </lineage>
</organism>
<sequence length="149" mass="16980">MNRMSKQAESKAFGRWSATAGTRAHDLRLMRLGLSGLVRRLERQAWRSWEAAAASRAQACKAVARWRWMGGYRALSTWRAYASSRKATVAVAARALGLWTASGRTHAYMWALRRWVATVTWLRCACNVDFEWASVRRDLAQMEFSCSAF</sequence>
<proteinExistence type="predicted"/>
<reference evidence="1 2" key="1">
    <citation type="journal article" date="2024" name="Science">
        <title>Giant polyketide synthase enzymes in the biosynthesis of giant marine polyether toxins.</title>
        <authorList>
            <person name="Fallon T.R."/>
            <person name="Shende V.V."/>
            <person name="Wierzbicki I.H."/>
            <person name="Pendleton A.L."/>
            <person name="Watervoot N.F."/>
            <person name="Auber R.P."/>
            <person name="Gonzalez D.J."/>
            <person name="Wisecaver J.H."/>
            <person name="Moore B.S."/>
        </authorList>
    </citation>
    <scope>NUCLEOTIDE SEQUENCE [LARGE SCALE GENOMIC DNA]</scope>
    <source>
        <strain evidence="1 2">12B1</strain>
    </source>
</reference>
<comment type="caution">
    <text evidence="1">The sequence shown here is derived from an EMBL/GenBank/DDBJ whole genome shotgun (WGS) entry which is preliminary data.</text>
</comment>
<gene>
    <name evidence="1" type="ORF">AB1Y20_005302</name>
</gene>
<dbReference type="AlphaFoldDB" id="A0AB34J3V6"/>